<evidence type="ECO:0000313" key="3">
    <source>
        <dbReference type="Proteomes" id="UP001243989"/>
    </source>
</evidence>
<dbReference type="GeneID" id="85480980"/>
<feature type="chain" id="PRO_5042476597" description="Secreted protein" evidence="1">
    <location>
        <begin position="29"/>
        <end position="147"/>
    </location>
</feature>
<evidence type="ECO:0008006" key="4">
    <source>
        <dbReference type="Google" id="ProtNLM"/>
    </source>
</evidence>
<proteinExistence type="predicted"/>
<evidence type="ECO:0000313" key="2">
    <source>
        <dbReference type="EMBL" id="KAK1634124.1"/>
    </source>
</evidence>
<dbReference type="AlphaFoldDB" id="A0AAI9ZNZ0"/>
<protein>
    <recommendedName>
        <fullName evidence="4">Secreted protein</fullName>
    </recommendedName>
</protein>
<name>A0AAI9ZNZ0_9PEZI</name>
<organism evidence="2 3">
    <name type="scientific">Colletotrichum phormii</name>
    <dbReference type="NCBI Taxonomy" id="359342"/>
    <lineage>
        <taxon>Eukaryota</taxon>
        <taxon>Fungi</taxon>
        <taxon>Dikarya</taxon>
        <taxon>Ascomycota</taxon>
        <taxon>Pezizomycotina</taxon>
        <taxon>Sordariomycetes</taxon>
        <taxon>Hypocreomycetidae</taxon>
        <taxon>Glomerellales</taxon>
        <taxon>Glomerellaceae</taxon>
        <taxon>Colletotrichum</taxon>
        <taxon>Colletotrichum acutatum species complex</taxon>
    </lineage>
</organism>
<feature type="signal peptide" evidence="1">
    <location>
        <begin position="1"/>
        <end position="28"/>
    </location>
</feature>
<keyword evidence="3" id="KW-1185">Reference proteome</keyword>
<comment type="caution">
    <text evidence="2">The sequence shown here is derived from an EMBL/GenBank/DDBJ whole genome shotgun (WGS) entry which is preliminary data.</text>
</comment>
<evidence type="ECO:0000256" key="1">
    <source>
        <dbReference type="SAM" id="SignalP"/>
    </source>
</evidence>
<keyword evidence="1" id="KW-0732">Signal</keyword>
<dbReference type="Proteomes" id="UP001243989">
    <property type="component" value="Unassembled WGS sequence"/>
</dbReference>
<accession>A0AAI9ZNZ0</accession>
<reference evidence="2" key="1">
    <citation type="submission" date="2021-06" db="EMBL/GenBank/DDBJ databases">
        <title>Comparative genomics, transcriptomics and evolutionary studies reveal genomic signatures of adaptation to plant cell wall in hemibiotrophic fungi.</title>
        <authorList>
            <consortium name="DOE Joint Genome Institute"/>
            <person name="Baroncelli R."/>
            <person name="Diaz J.F."/>
            <person name="Benocci T."/>
            <person name="Peng M."/>
            <person name="Battaglia E."/>
            <person name="Haridas S."/>
            <person name="Andreopoulos W."/>
            <person name="Labutti K."/>
            <person name="Pangilinan J."/>
            <person name="Floch G.L."/>
            <person name="Makela M.R."/>
            <person name="Henrissat B."/>
            <person name="Grigoriev I.V."/>
            <person name="Crouch J.A."/>
            <person name="De Vries R.P."/>
            <person name="Sukno S.A."/>
            <person name="Thon M.R."/>
        </authorList>
    </citation>
    <scope>NUCLEOTIDE SEQUENCE</scope>
    <source>
        <strain evidence="2">CBS 102054</strain>
    </source>
</reference>
<dbReference type="EMBL" id="JAHMHQ010000016">
    <property type="protein sequence ID" value="KAK1634124.1"/>
    <property type="molecule type" value="Genomic_DNA"/>
</dbReference>
<sequence length="147" mass="16540">MPAFGRLIPCFTGFFIVLSPTGPGVVMAIQHTQLASPTRLAWPQLIILSHGVTRILGLGNESAFYPQGGRLYPHHDHGRLCTATPLHFLLFFLSPRWVSSMFTRNGAELSFLNQVRSASDTPRLPMCHGHVWVVWSKVELYWRGLPF</sequence>
<gene>
    <name evidence="2" type="ORF">BDP81DRAFT_65962</name>
</gene>
<dbReference type="RefSeq" id="XP_060442731.1">
    <property type="nucleotide sequence ID" value="XM_060596118.1"/>
</dbReference>